<dbReference type="InterPro" id="IPR013798">
    <property type="entry name" value="Indole-3-glycerol_P_synth_dom"/>
</dbReference>
<dbReference type="CDD" id="cd00331">
    <property type="entry name" value="IGPS"/>
    <property type="match status" value="1"/>
</dbReference>
<evidence type="ECO:0000256" key="8">
    <source>
        <dbReference type="HAMAP-Rule" id="MF_00134"/>
    </source>
</evidence>
<dbReference type="FunFam" id="3.20.20.70:FF:000024">
    <property type="entry name" value="Indole-3-glycerol phosphate synthase"/>
    <property type="match status" value="1"/>
</dbReference>
<evidence type="ECO:0000256" key="5">
    <source>
        <dbReference type="ARBA" id="ARBA00022822"/>
    </source>
</evidence>
<protein>
    <recommendedName>
        <fullName evidence="8">Indole-3-glycerol phosphate synthase</fullName>
        <shortName evidence="8">IGPS</shortName>
        <ecNumber evidence="8">4.1.1.48</ecNumber>
    </recommendedName>
</protein>
<dbReference type="GO" id="GO:0000162">
    <property type="term" value="P:L-tryptophan biosynthetic process"/>
    <property type="evidence" value="ECO:0007669"/>
    <property type="project" value="UniProtKB-UniRule"/>
</dbReference>
<evidence type="ECO:0000256" key="6">
    <source>
        <dbReference type="ARBA" id="ARBA00023141"/>
    </source>
</evidence>
<comment type="pathway">
    <text evidence="2 8">Amino-acid biosynthesis; L-tryptophan biosynthesis; L-tryptophan from chorismate: step 4/5.</text>
</comment>
<dbReference type="SUPFAM" id="SSF51366">
    <property type="entry name" value="Ribulose-phoshate binding barrel"/>
    <property type="match status" value="1"/>
</dbReference>
<proteinExistence type="inferred from homology"/>
<dbReference type="AlphaFoldDB" id="A0A518K4F2"/>
<dbReference type="UniPathway" id="UPA00035">
    <property type="reaction ID" value="UER00043"/>
</dbReference>
<evidence type="ECO:0000256" key="4">
    <source>
        <dbReference type="ARBA" id="ARBA00022793"/>
    </source>
</evidence>
<sequence length="271" mass="29009">MTTVLDKIVAVKRQEVAQARAERPLGELRAALVDAPPVRDYLAPLSRERPDPSQAGGGGPIKLIAEVKKASPSAGLIRADFDAVEIAQTYAACGASCLSVLTDEPHFQGSLDYLKAVRAAVDLPVLRKDFLIDEHQVVEARVAGADAVLLIAECLTPAELIDLHALATDLGLTVLVELYEPANLPAVLACNPKLVGVNNRDLRTMTVDREHCIRLRQQVPPEVVFVGESGVKTHADAQRLRAAGIDAMLVGESLMRQADLPLAVKSLLGKD</sequence>
<dbReference type="EC" id="4.1.1.48" evidence="8"/>
<dbReference type="Pfam" id="PF00218">
    <property type="entry name" value="IGPS"/>
    <property type="match status" value="1"/>
</dbReference>
<feature type="domain" description="Indole-3-glycerol phosphate synthase" evidence="9">
    <location>
        <begin position="5"/>
        <end position="267"/>
    </location>
</feature>
<dbReference type="GO" id="GO:0004425">
    <property type="term" value="F:indole-3-glycerol-phosphate synthase activity"/>
    <property type="evidence" value="ECO:0007669"/>
    <property type="project" value="UniProtKB-UniRule"/>
</dbReference>
<dbReference type="GO" id="GO:0004640">
    <property type="term" value="F:phosphoribosylanthranilate isomerase activity"/>
    <property type="evidence" value="ECO:0007669"/>
    <property type="project" value="TreeGrafter"/>
</dbReference>
<comment type="catalytic activity">
    <reaction evidence="1 8">
        <text>1-(2-carboxyphenylamino)-1-deoxy-D-ribulose 5-phosphate + H(+) = (1S,2R)-1-C-(indol-3-yl)glycerol 3-phosphate + CO2 + H2O</text>
        <dbReference type="Rhea" id="RHEA:23476"/>
        <dbReference type="ChEBI" id="CHEBI:15377"/>
        <dbReference type="ChEBI" id="CHEBI:15378"/>
        <dbReference type="ChEBI" id="CHEBI:16526"/>
        <dbReference type="ChEBI" id="CHEBI:58613"/>
        <dbReference type="ChEBI" id="CHEBI:58866"/>
        <dbReference type="EC" id="4.1.1.48"/>
    </reaction>
</comment>
<dbReference type="InterPro" id="IPR013785">
    <property type="entry name" value="Aldolase_TIM"/>
</dbReference>
<dbReference type="NCBIfam" id="NF001377">
    <property type="entry name" value="PRK00278.2-4"/>
    <property type="match status" value="1"/>
</dbReference>
<comment type="similarity">
    <text evidence="8">Belongs to the TrpC family.</text>
</comment>
<accession>A0A518K4F2</accession>
<evidence type="ECO:0000313" key="10">
    <source>
        <dbReference type="EMBL" id="QDV72674.1"/>
    </source>
</evidence>
<organism evidence="10 11">
    <name type="scientific">Botrimarina mediterranea</name>
    <dbReference type="NCBI Taxonomy" id="2528022"/>
    <lineage>
        <taxon>Bacteria</taxon>
        <taxon>Pseudomonadati</taxon>
        <taxon>Planctomycetota</taxon>
        <taxon>Planctomycetia</taxon>
        <taxon>Pirellulales</taxon>
        <taxon>Lacipirellulaceae</taxon>
        <taxon>Botrimarina</taxon>
    </lineage>
</organism>
<dbReference type="PANTHER" id="PTHR22854">
    <property type="entry name" value="TRYPTOPHAN BIOSYNTHESIS PROTEIN"/>
    <property type="match status" value="1"/>
</dbReference>
<evidence type="ECO:0000259" key="9">
    <source>
        <dbReference type="Pfam" id="PF00218"/>
    </source>
</evidence>
<dbReference type="InterPro" id="IPR045186">
    <property type="entry name" value="Indole-3-glycerol_P_synth"/>
</dbReference>
<reference evidence="10 11" key="1">
    <citation type="submission" date="2019-02" db="EMBL/GenBank/DDBJ databases">
        <title>Deep-cultivation of Planctomycetes and their phenomic and genomic characterization uncovers novel biology.</title>
        <authorList>
            <person name="Wiegand S."/>
            <person name="Jogler M."/>
            <person name="Boedeker C."/>
            <person name="Pinto D."/>
            <person name="Vollmers J."/>
            <person name="Rivas-Marin E."/>
            <person name="Kohn T."/>
            <person name="Peeters S.H."/>
            <person name="Heuer A."/>
            <person name="Rast P."/>
            <person name="Oberbeckmann S."/>
            <person name="Bunk B."/>
            <person name="Jeske O."/>
            <person name="Meyerdierks A."/>
            <person name="Storesund J.E."/>
            <person name="Kallscheuer N."/>
            <person name="Luecker S."/>
            <person name="Lage O.M."/>
            <person name="Pohl T."/>
            <person name="Merkel B.J."/>
            <person name="Hornburger P."/>
            <person name="Mueller R.-W."/>
            <person name="Bruemmer F."/>
            <person name="Labrenz M."/>
            <person name="Spormann A.M."/>
            <person name="Op den Camp H."/>
            <person name="Overmann J."/>
            <person name="Amann R."/>
            <person name="Jetten M.S.M."/>
            <person name="Mascher T."/>
            <person name="Medema M.H."/>
            <person name="Devos D.P."/>
            <person name="Kaster A.-K."/>
            <person name="Ovreas L."/>
            <person name="Rohde M."/>
            <person name="Galperin M.Y."/>
            <person name="Jogler C."/>
        </authorList>
    </citation>
    <scope>NUCLEOTIDE SEQUENCE [LARGE SCALE GENOMIC DNA]</scope>
    <source>
        <strain evidence="10 11">Spa11</strain>
    </source>
</reference>
<evidence type="ECO:0000256" key="7">
    <source>
        <dbReference type="ARBA" id="ARBA00023239"/>
    </source>
</evidence>
<dbReference type="InterPro" id="IPR001468">
    <property type="entry name" value="Indole-3-GlycerolPSynthase_CS"/>
</dbReference>
<evidence type="ECO:0000313" key="11">
    <source>
        <dbReference type="Proteomes" id="UP000316426"/>
    </source>
</evidence>
<dbReference type="RefSeq" id="WP_145108344.1">
    <property type="nucleotide sequence ID" value="NZ_CP036349.1"/>
</dbReference>
<dbReference type="InterPro" id="IPR011060">
    <property type="entry name" value="RibuloseP-bd_barrel"/>
</dbReference>
<dbReference type="KEGG" id="bmei:Spa11_08550"/>
<keyword evidence="4 8" id="KW-0210">Decarboxylase</keyword>
<evidence type="ECO:0000256" key="1">
    <source>
        <dbReference type="ARBA" id="ARBA00001633"/>
    </source>
</evidence>
<keyword evidence="7 8" id="KW-0456">Lyase</keyword>
<name>A0A518K4F2_9BACT</name>
<dbReference type="EMBL" id="CP036349">
    <property type="protein sequence ID" value="QDV72674.1"/>
    <property type="molecule type" value="Genomic_DNA"/>
</dbReference>
<gene>
    <name evidence="8 10" type="primary">trpC</name>
    <name evidence="10" type="ORF">Spa11_08550</name>
</gene>
<evidence type="ECO:0000256" key="2">
    <source>
        <dbReference type="ARBA" id="ARBA00004696"/>
    </source>
</evidence>
<keyword evidence="11" id="KW-1185">Reference proteome</keyword>
<dbReference type="Proteomes" id="UP000316426">
    <property type="component" value="Chromosome"/>
</dbReference>
<dbReference type="Gene3D" id="3.20.20.70">
    <property type="entry name" value="Aldolase class I"/>
    <property type="match status" value="1"/>
</dbReference>
<keyword evidence="6 8" id="KW-0057">Aromatic amino acid biosynthesis</keyword>
<dbReference type="PANTHER" id="PTHR22854:SF2">
    <property type="entry name" value="INDOLE-3-GLYCEROL-PHOSPHATE SYNTHASE"/>
    <property type="match status" value="1"/>
</dbReference>
<evidence type="ECO:0000256" key="3">
    <source>
        <dbReference type="ARBA" id="ARBA00022605"/>
    </source>
</evidence>
<dbReference type="PROSITE" id="PS00614">
    <property type="entry name" value="IGPS"/>
    <property type="match status" value="1"/>
</dbReference>
<keyword evidence="3 8" id="KW-0028">Amino-acid biosynthesis</keyword>
<keyword evidence="5 8" id="KW-0822">Tryptophan biosynthesis</keyword>
<dbReference type="HAMAP" id="MF_00134_B">
    <property type="entry name" value="IGPS_B"/>
    <property type="match status" value="1"/>
</dbReference>